<dbReference type="Proteomes" id="UP000000321">
    <property type="component" value="Unassembled WGS sequence"/>
</dbReference>
<evidence type="ECO:0000256" key="1">
    <source>
        <dbReference type="SAM" id="MobiDB-lite"/>
    </source>
</evidence>
<evidence type="ECO:0000259" key="3">
    <source>
        <dbReference type="Pfam" id="PF00487"/>
    </source>
</evidence>
<dbReference type="BioCyc" id="AURANTIMONAS:SI859A1_00535-MONOMER"/>
<feature type="region of interest" description="Disordered" evidence="1">
    <location>
        <begin position="266"/>
        <end position="315"/>
    </location>
</feature>
<feature type="domain" description="Fatty acid desaturase" evidence="3">
    <location>
        <begin position="66"/>
        <end position="161"/>
    </location>
</feature>
<feature type="transmembrane region" description="Helical" evidence="2">
    <location>
        <begin position="65"/>
        <end position="86"/>
    </location>
</feature>
<evidence type="ECO:0000313" key="5">
    <source>
        <dbReference type="Proteomes" id="UP000000321"/>
    </source>
</evidence>
<feature type="compositionally biased region" description="Polar residues" evidence="1">
    <location>
        <begin position="294"/>
        <end position="315"/>
    </location>
</feature>
<comment type="caution">
    <text evidence="4">The sequence shown here is derived from an EMBL/GenBank/DDBJ whole genome shotgun (WGS) entry which is preliminary data.</text>
</comment>
<dbReference type="AlphaFoldDB" id="Q1YKV7"/>
<dbReference type="EMBL" id="AAPJ01000002">
    <property type="protein sequence ID" value="EAS50416.1"/>
    <property type="molecule type" value="Genomic_DNA"/>
</dbReference>
<sequence length="315" mass="35187">MSSFAPMNDVAIPAGQAPFSACTRKPVLRPFQAAIGLTLAGCVISAWIAIHVGAVFFLDVGWRTLPVVPVLIAVQCWLTVGLFIVAHDAMHGSLAPGWPRLNARIGAFILTIYAGFAWRRVRGAHMAHHDAPGTADDPDFFVDEPDRFWPWFRAFFLRYFGRRSILFVCTVVTVYILVLGAPVLNVVLFYGLPSLLSSLQLFYFGTFRPHRHEEDDFVDAHNARSNEFGYIASLLSCFHFGYHHEHHAEPWVPWWGLPSQWRQRQASSSRQVPGGRDAADAAGASRQPAGRYRSVSSRGRNQARSPASGRNEQMR</sequence>
<keyword evidence="2" id="KW-1133">Transmembrane helix</keyword>
<organism evidence="4 5">
    <name type="scientific">Aurantimonas manganoxydans (strain ATCC BAA-1229 / DSM 21871 / SI85-9A1)</name>
    <dbReference type="NCBI Taxonomy" id="287752"/>
    <lineage>
        <taxon>Bacteria</taxon>
        <taxon>Pseudomonadati</taxon>
        <taxon>Pseudomonadota</taxon>
        <taxon>Alphaproteobacteria</taxon>
        <taxon>Hyphomicrobiales</taxon>
        <taxon>Aurantimonadaceae</taxon>
        <taxon>Aurantimonas</taxon>
    </lineage>
</organism>
<dbReference type="Pfam" id="PF00487">
    <property type="entry name" value="FA_desaturase"/>
    <property type="match status" value="2"/>
</dbReference>
<proteinExistence type="predicted"/>
<feature type="transmembrane region" description="Helical" evidence="2">
    <location>
        <begin position="165"/>
        <end position="192"/>
    </location>
</feature>
<protein>
    <submittedName>
        <fullName evidence="4">Beta-carotene ketolase/oxygenase</fullName>
    </submittedName>
</protein>
<dbReference type="GO" id="GO:0006629">
    <property type="term" value="P:lipid metabolic process"/>
    <property type="evidence" value="ECO:0007669"/>
    <property type="project" value="InterPro"/>
</dbReference>
<evidence type="ECO:0000256" key="2">
    <source>
        <dbReference type="SAM" id="Phobius"/>
    </source>
</evidence>
<feature type="transmembrane region" description="Helical" evidence="2">
    <location>
        <begin position="101"/>
        <end position="118"/>
    </location>
</feature>
<keyword evidence="5" id="KW-1185">Reference proteome</keyword>
<accession>Q1YKV7</accession>
<feature type="domain" description="Fatty acid desaturase" evidence="3">
    <location>
        <begin position="164"/>
        <end position="263"/>
    </location>
</feature>
<name>Q1YKV7_AURMS</name>
<dbReference type="InterPro" id="IPR005804">
    <property type="entry name" value="FA_desaturase_dom"/>
</dbReference>
<feature type="transmembrane region" description="Helical" evidence="2">
    <location>
        <begin position="33"/>
        <end position="58"/>
    </location>
</feature>
<evidence type="ECO:0000313" key="4">
    <source>
        <dbReference type="EMBL" id="EAS50416.1"/>
    </source>
</evidence>
<reference evidence="4 5" key="1">
    <citation type="journal article" date="2008" name="Appl. Environ. Microbiol.">
        <title>Genomic insights into Mn(II) oxidation by the marine alphaproteobacterium Aurantimonas sp. strain SI85-9A1.</title>
        <authorList>
            <person name="Dick G.J."/>
            <person name="Podell S."/>
            <person name="Johnson H.A."/>
            <person name="Rivera-Espinoza Y."/>
            <person name="Bernier-Latmani R."/>
            <person name="McCarthy J.K."/>
            <person name="Torpey J.W."/>
            <person name="Clement B.G."/>
            <person name="Gaasterland T."/>
            <person name="Tebo B.M."/>
        </authorList>
    </citation>
    <scope>NUCLEOTIDE SEQUENCE [LARGE SCALE GENOMIC DNA]</scope>
    <source>
        <strain evidence="4 5">SI85-9A1</strain>
    </source>
</reference>
<keyword evidence="2" id="KW-0812">Transmembrane</keyword>
<keyword evidence="2" id="KW-0472">Membrane</keyword>
<dbReference type="HOGENOM" id="CLU_076576_0_0_5"/>
<feature type="compositionally biased region" description="Low complexity" evidence="1">
    <location>
        <begin position="266"/>
        <end position="290"/>
    </location>
</feature>
<gene>
    <name evidence="4" type="ORF">SI859A1_00535</name>
</gene>